<dbReference type="InterPro" id="IPR052552">
    <property type="entry name" value="YeaO-like"/>
</dbReference>
<evidence type="ECO:0000313" key="1">
    <source>
        <dbReference type="EMBL" id="BBY66699.1"/>
    </source>
</evidence>
<protein>
    <recommendedName>
        <fullName evidence="3">MarR family transcriptional regulator</fullName>
    </recommendedName>
</protein>
<evidence type="ECO:0000313" key="2">
    <source>
        <dbReference type="Proteomes" id="UP000467148"/>
    </source>
</evidence>
<organism evidence="1 2">
    <name type="scientific">Mycolicibacterium helvum</name>
    <dbReference type="NCBI Taxonomy" id="1534349"/>
    <lineage>
        <taxon>Bacteria</taxon>
        <taxon>Bacillati</taxon>
        <taxon>Actinomycetota</taxon>
        <taxon>Actinomycetes</taxon>
        <taxon>Mycobacteriales</taxon>
        <taxon>Mycobacteriaceae</taxon>
        <taxon>Mycolicibacterium</taxon>
    </lineage>
</organism>
<dbReference type="KEGG" id="mhev:MHEL_49420"/>
<dbReference type="PANTHER" id="PTHR36849:SF1">
    <property type="entry name" value="CYTOPLASMIC PROTEIN"/>
    <property type="match status" value="1"/>
</dbReference>
<dbReference type="EMBL" id="AP022596">
    <property type="protein sequence ID" value="BBY66699.1"/>
    <property type="molecule type" value="Genomic_DNA"/>
</dbReference>
<dbReference type="AlphaFoldDB" id="A0A7I7TE30"/>
<sequence>MANRPSNEVRLRRIYDDPTPADGTRVLVDRLWPRGISKDRAQLDRWCKDVAPSTELRTWYHHDPTLFDEFARRYREELTDPQRAEVLDELRRLARHGALTLLTATKDADRSEAAVLAEMLR</sequence>
<evidence type="ECO:0008006" key="3">
    <source>
        <dbReference type="Google" id="ProtNLM"/>
    </source>
</evidence>
<reference evidence="1 2" key="1">
    <citation type="journal article" date="2019" name="Emerg. Microbes Infect.">
        <title>Comprehensive subspecies identification of 175 nontuberculous mycobacteria species based on 7547 genomic profiles.</title>
        <authorList>
            <person name="Matsumoto Y."/>
            <person name="Kinjo T."/>
            <person name="Motooka D."/>
            <person name="Nabeya D."/>
            <person name="Jung N."/>
            <person name="Uechi K."/>
            <person name="Horii T."/>
            <person name="Iida T."/>
            <person name="Fujita J."/>
            <person name="Nakamura S."/>
        </authorList>
    </citation>
    <scope>NUCLEOTIDE SEQUENCE [LARGE SCALE GENOMIC DNA]</scope>
    <source>
        <strain evidence="1 2">JCM 30396</strain>
    </source>
</reference>
<accession>A0A7I7TE30</accession>
<dbReference type="RefSeq" id="WP_163750619.1">
    <property type="nucleotide sequence ID" value="NZ_AP022596.1"/>
</dbReference>
<name>A0A7I7TE30_9MYCO</name>
<dbReference type="Proteomes" id="UP000467148">
    <property type="component" value="Chromosome"/>
</dbReference>
<proteinExistence type="predicted"/>
<gene>
    <name evidence="1" type="ORF">MHEL_49420</name>
</gene>
<dbReference type="Pfam" id="PF22752">
    <property type="entry name" value="DUF488-N3i"/>
    <property type="match status" value="1"/>
</dbReference>
<dbReference type="PANTHER" id="PTHR36849">
    <property type="entry name" value="CYTOPLASMIC PROTEIN-RELATED"/>
    <property type="match status" value="1"/>
</dbReference>
<keyword evidence="2" id="KW-1185">Reference proteome</keyword>